<feature type="region of interest" description="Disordered" evidence="1">
    <location>
        <begin position="188"/>
        <end position="239"/>
    </location>
</feature>
<feature type="region of interest" description="Disordered" evidence="1">
    <location>
        <begin position="1"/>
        <end position="35"/>
    </location>
</feature>
<sequence>MINNNTTNTTSTITTTRQQPQQTAKDNGNDNSTGAGKVCSGAKPLFSFLDALSVEDRALFEELIREDDIDMPSCSGAQQTTSTAVPGNVTNTTIAPPNRLTCSHSGEGGSRKRKRKRRRRLPPLPPAGQPGGHDDPRRRGMSGACLKWYLRHLQDGRTPDEAEKMALNRIRGSATTRARKAGNTISVSKGTSGIRIHDPFNANPSSNCGSEKTAPPKIHTTKRKSEHITPQEPPNSKRQKVDYGQVAGGLLSAPNPPRASKEHRRCAVALKGIQMVVLPLNYPAETIGSEELTILQDLLMEEVYRGCGYPVSFHGVHFKYSMLQVDCKDERSANWLREIAPKLLGWNGPVLCAKKREDIPPMHTMTVFLPRSADKPYEFALRLIKNQNRGINTSSWRVVYSKVEDSGWRLNICVDDEAYKFIRKERYRLYYRFSSVVMRPYRSNATKESGNDEKVLVNEDTTKDSVDEDGYLIKEIL</sequence>
<feature type="compositionally biased region" description="Basic residues" evidence="1">
    <location>
        <begin position="111"/>
        <end position="121"/>
    </location>
</feature>
<accession>A0A034WG81</accession>
<dbReference type="EMBL" id="GAKP01005273">
    <property type="protein sequence ID" value="JAC53679.1"/>
    <property type="molecule type" value="Transcribed_RNA"/>
</dbReference>
<protein>
    <recommendedName>
        <fullName evidence="2">DUF4780 domain-containing protein</fullName>
    </recommendedName>
</protein>
<name>A0A034WG81_BACDO</name>
<dbReference type="Pfam" id="PF16012">
    <property type="entry name" value="DUF4780"/>
    <property type="match status" value="1"/>
</dbReference>
<feature type="domain" description="DUF4780" evidence="2">
    <location>
        <begin position="271"/>
        <end position="438"/>
    </location>
</feature>
<dbReference type="OrthoDB" id="8045787at2759"/>
<dbReference type="GeneID" id="105222029"/>
<proteinExistence type="predicted"/>
<evidence type="ECO:0000256" key="1">
    <source>
        <dbReference type="SAM" id="MobiDB-lite"/>
    </source>
</evidence>
<dbReference type="AlphaFoldDB" id="A0A034WG81"/>
<dbReference type="RefSeq" id="XP_011197500.2">
    <property type="nucleotide sequence ID" value="XM_011199198.3"/>
</dbReference>
<feature type="compositionally biased region" description="Low complexity" evidence="1">
    <location>
        <begin position="1"/>
        <end position="23"/>
    </location>
</feature>
<organism evidence="3">
    <name type="scientific">Bactrocera dorsalis</name>
    <name type="common">Oriental fruit fly</name>
    <name type="synonym">Dacus dorsalis</name>
    <dbReference type="NCBI Taxonomy" id="27457"/>
    <lineage>
        <taxon>Eukaryota</taxon>
        <taxon>Metazoa</taxon>
        <taxon>Ecdysozoa</taxon>
        <taxon>Arthropoda</taxon>
        <taxon>Hexapoda</taxon>
        <taxon>Insecta</taxon>
        <taxon>Pterygota</taxon>
        <taxon>Neoptera</taxon>
        <taxon>Endopterygota</taxon>
        <taxon>Diptera</taxon>
        <taxon>Brachycera</taxon>
        <taxon>Muscomorpha</taxon>
        <taxon>Tephritoidea</taxon>
        <taxon>Tephritidae</taxon>
        <taxon>Bactrocera</taxon>
        <taxon>Bactrocera</taxon>
    </lineage>
</organism>
<evidence type="ECO:0000259" key="2">
    <source>
        <dbReference type="Pfam" id="PF16012"/>
    </source>
</evidence>
<dbReference type="InterPro" id="IPR031961">
    <property type="entry name" value="DUF4780"/>
</dbReference>
<feature type="region of interest" description="Disordered" evidence="1">
    <location>
        <begin position="71"/>
        <end position="140"/>
    </location>
</feature>
<feature type="compositionally biased region" description="Polar residues" evidence="1">
    <location>
        <begin position="75"/>
        <end position="104"/>
    </location>
</feature>
<reference evidence="3" key="1">
    <citation type="journal article" date="2014" name="BMC Genomics">
        <title>Characterizing the developmental transcriptome of the oriental fruit fly, Bactrocera dorsalis (Diptera: Tephritidae) through comparative genomic analysis with Drosophila melanogaster utilizing modENCODE datasets.</title>
        <authorList>
            <person name="Geib S.M."/>
            <person name="Calla B."/>
            <person name="Hall B."/>
            <person name="Hou S."/>
            <person name="Manoukis N.C."/>
        </authorList>
    </citation>
    <scope>NUCLEOTIDE SEQUENCE</scope>
    <source>
        <strain evidence="3">Punador</strain>
    </source>
</reference>
<feature type="compositionally biased region" description="Polar residues" evidence="1">
    <location>
        <begin position="24"/>
        <end position="34"/>
    </location>
</feature>
<evidence type="ECO:0000313" key="3">
    <source>
        <dbReference type="EMBL" id="JAC53679.1"/>
    </source>
</evidence>